<dbReference type="InParanoid" id="E3J8Q4"/>
<dbReference type="AlphaFoldDB" id="E3J8Q4"/>
<accession>E3J8Q4</accession>
<dbReference type="Proteomes" id="UP000002484">
    <property type="component" value="Chromosome"/>
</dbReference>
<name>E3J8Q4_PSEI1</name>
<protein>
    <submittedName>
        <fullName evidence="1">Uncharacterized protein</fullName>
    </submittedName>
</protein>
<dbReference type="HOGENOM" id="CLU_1701683_0_0_11"/>
<keyword evidence="2" id="KW-1185">Reference proteome</keyword>
<reference evidence="1 2" key="1">
    <citation type="submission" date="2010-10" db="EMBL/GenBank/DDBJ databases">
        <title>Complete sequence of Frankia sp. EuI1c.</title>
        <authorList>
            <consortium name="US DOE Joint Genome Institute"/>
            <person name="Lucas S."/>
            <person name="Copeland A."/>
            <person name="Lapidus A."/>
            <person name="Cheng J.-F."/>
            <person name="Bruce D."/>
            <person name="Goodwin L."/>
            <person name="Pitluck S."/>
            <person name="Chertkov O."/>
            <person name="Detter J.C."/>
            <person name="Han C."/>
            <person name="Tapia R."/>
            <person name="Land M."/>
            <person name="Hauser L."/>
            <person name="Jeffries C."/>
            <person name="Kyrpides N."/>
            <person name="Ivanova N."/>
            <person name="Mikhailova N."/>
            <person name="Beauchemin N."/>
            <person name="Sen A."/>
            <person name="Sur S.A."/>
            <person name="Gtari M."/>
            <person name="Wall L."/>
            <person name="Tisa L."/>
            <person name="Woyke T."/>
        </authorList>
    </citation>
    <scope>NUCLEOTIDE SEQUENCE [LARGE SCALE GENOMIC DNA]</scope>
    <source>
        <strain evidence="2">DSM 45817 / CECT 9037 / EuI1c</strain>
    </source>
</reference>
<dbReference type="KEGG" id="fri:FraEuI1c_0411"/>
<evidence type="ECO:0000313" key="2">
    <source>
        <dbReference type="Proteomes" id="UP000002484"/>
    </source>
</evidence>
<organism evidence="1 2">
    <name type="scientific">Pseudofrankia inefficax (strain DSM 45817 / CECT 9037 / DDB 130130 / EuI1c)</name>
    <name type="common">Frankia inefficax</name>
    <dbReference type="NCBI Taxonomy" id="298654"/>
    <lineage>
        <taxon>Bacteria</taxon>
        <taxon>Bacillati</taxon>
        <taxon>Actinomycetota</taxon>
        <taxon>Actinomycetes</taxon>
        <taxon>Frankiales</taxon>
        <taxon>Frankiaceae</taxon>
        <taxon>Pseudofrankia</taxon>
    </lineage>
</organism>
<proteinExistence type="predicted"/>
<dbReference type="eggNOG" id="COG1476">
    <property type="taxonomic scope" value="Bacteria"/>
</dbReference>
<evidence type="ECO:0000313" key="1">
    <source>
        <dbReference type="EMBL" id="ADP78497.1"/>
    </source>
</evidence>
<dbReference type="OrthoDB" id="3831424at2"/>
<sequence length="154" mass="16381">MRREVLVVEGGASILMGQLLWDASQRRDHASAKLHLDRAAQTGCEVGKPTIDGLALPRSTIVALYGERRPDAVLPLAARAIKATRGASGILAGLAMLHAAEAQAILHEPRACEQLLVEAAGCLDGADEAFHLISPRDRPRTAGACHLALGWLRK</sequence>
<gene>
    <name evidence="1" type="ordered locus">FraEuI1c_0411</name>
</gene>
<dbReference type="STRING" id="298654.FraEuI1c_0411"/>
<dbReference type="EMBL" id="CP002299">
    <property type="protein sequence ID" value="ADP78497.1"/>
    <property type="molecule type" value="Genomic_DNA"/>
</dbReference>
<dbReference type="RefSeq" id="WP_013421619.1">
    <property type="nucleotide sequence ID" value="NC_014666.1"/>
</dbReference>